<dbReference type="RefSeq" id="WP_268779568.1">
    <property type="nucleotide sequence ID" value="NZ_JAPRAT010000009.1"/>
</dbReference>
<sequence>MKRYLFLFFCSILLVACNTDPAASTEALQELNFGAIGSVDVLPIVIAEENGYFSDENLIVNFESFTSANDRDAAFISGNLDGIVGDVVAISLYQNGGTDVKITGITDGDFTLVARQNAGIDQVEDLVAQQIAISNNTLIEYSLDKIIEKYNVSEDAIIKTIVPALPVRLEMLRNDQVDAALLPEPFSTLAINEGAVVLGSANEEGYNPSVSAFLQEAIEKKPEEIKSFYRAYNKAVDFLNQASIDEFEGLIIETVGYPEDMRGSIELPTFRKNALPSDKEVQDVIDWVNQKELIDKELTPNDLMDDIGI</sequence>
<dbReference type="Pfam" id="PF09084">
    <property type="entry name" value="NMT1"/>
    <property type="match status" value="1"/>
</dbReference>
<dbReference type="Gene3D" id="3.40.190.10">
    <property type="entry name" value="Periplasmic binding protein-like II"/>
    <property type="match status" value="2"/>
</dbReference>
<comment type="caution">
    <text evidence="3">The sequence shown here is derived from an EMBL/GenBank/DDBJ whole genome shotgun (WGS) entry which is preliminary data.</text>
</comment>
<feature type="domain" description="SsuA/THI5-like" evidence="2">
    <location>
        <begin position="40"/>
        <end position="239"/>
    </location>
</feature>
<dbReference type="AlphaFoldDB" id="A0A9J6RBW4"/>
<evidence type="ECO:0000256" key="1">
    <source>
        <dbReference type="SAM" id="SignalP"/>
    </source>
</evidence>
<protein>
    <submittedName>
        <fullName evidence="3">MetQ/NlpA family ABC transporter substrate-binding protein</fullName>
    </submittedName>
</protein>
<organism evidence="3 4">
    <name type="scientific">Natronobacillus azotifigens</name>
    <dbReference type="NCBI Taxonomy" id="472978"/>
    <lineage>
        <taxon>Bacteria</taxon>
        <taxon>Bacillati</taxon>
        <taxon>Bacillota</taxon>
        <taxon>Bacilli</taxon>
        <taxon>Bacillales</taxon>
        <taxon>Bacillaceae</taxon>
        <taxon>Natronobacillus</taxon>
    </lineage>
</organism>
<reference evidence="3" key="1">
    <citation type="submission" date="2022-11" db="EMBL/GenBank/DDBJ databases">
        <title>WGS of Natronobacillus azotifigens 24KS-1, an anaerobic diazotrophic haloalkaliphile from soda-rich habitats.</title>
        <authorList>
            <person name="Sorokin D.Y."/>
            <person name="Merkel A.Y."/>
        </authorList>
    </citation>
    <scope>NUCLEOTIDE SEQUENCE</scope>
    <source>
        <strain evidence="3">24KS-1</strain>
    </source>
</reference>
<accession>A0A9J6RBW4</accession>
<feature type="signal peptide" evidence="1">
    <location>
        <begin position="1"/>
        <end position="22"/>
    </location>
</feature>
<dbReference type="InterPro" id="IPR015168">
    <property type="entry name" value="SsuA/THI5"/>
</dbReference>
<dbReference type="SUPFAM" id="SSF53850">
    <property type="entry name" value="Periplasmic binding protein-like II"/>
    <property type="match status" value="1"/>
</dbReference>
<dbReference type="PANTHER" id="PTHR30024">
    <property type="entry name" value="ALIPHATIC SULFONATES-BINDING PROTEIN-RELATED"/>
    <property type="match status" value="1"/>
</dbReference>
<feature type="chain" id="PRO_5039926538" evidence="1">
    <location>
        <begin position="23"/>
        <end position="309"/>
    </location>
</feature>
<evidence type="ECO:0000313" key="3">
    <source>
        <dbReference type="EMBL" id="MCZ0702796.1"/>
    </source>
</evidence>
<evidence type="ECO:0000313" key="4">
    <source>
        <dbReference type="Proteomes" id="UP001084197"/>
    </source>
</evidence>
<evidence type="ECO:0000259" key="2">
    <source>
        <dbReference type="Pfam" id="PF09084"/>
    </source>
</evidence>
<proteinExistence type="predicted"/>
<dbReference type="EMBL" id="JAPRAT010000009">
    <property type="protein sequence ID" value="MCZ0702796.1"/>
    <property type="molecule type" value="Genomic_DNA"/>
</dbReference>
<dbReference type="PROSITE" id="PS51257">
    <property type="entry name" value="PROKAR_LIPOPROTEIN"/>
    <property type="match status" value="1"/>
</dbReference>
<name>A0A9J6RBW4_9BACI</name>
<keyword evidence="1" id="KW-0732">Signal</keyword>
<dbReference type="Proteomes" id="UP001084197">
    <property type="component" value="Unassembled WGS sequence"/>
</dbReference>
<gene>
    <name evidence="3" type="ORF">OWO01_06195</name>
</gene>
<keyword evidence="4" id="KW-1185">Reference proteome</keyword>